<keyword evidence="3 6" id="KW-0378">Hydrolase</keyword>
<dbReference type="GO" id="GO:0004222">
    <property type="term" value="F:metalloendopeptidase activity"/>
    <property type="evidence" value="ECO:0007669"/>
    <property type="project" value="InterPro"/>
</dbReference>
<dbReference type="Proteomes" id="UP000095546">
    <property type="component" value="Unassembled WGS sequence"/>
</dbReference>
<keyword evidence="1 6" id="KW-0645">Protease</keyword>
<proteinExistence type="inferred from homology"/>
<evidence type="ECO:0000256" key="7">
    <source>
        <dbReference type="SAM" id="SignalP"/>
    </source>
</evidence>
<gene>
    <name evidence="9" type="primary">yggG</name>
    <name evidence="9" type="ORF">ERS852385_00448</name>
</gene>
<dbReference type="InterPro" id="IPR001915">
    <property type="entry name" value="Peptidase_M48"/>
</dbReference>
<organism evidence="9 10">
    <name type="scientific">Mitsuokella jalaludinii</name>
    <dbReference type="NCBI Taxonomy" id="187979"/>
    <lineage>
        <taxon>Bacteria</taxon>
        <taxon>Bacillati</taxon>
        <taxon>Bacillota</taxon>
        <taxon>Negativicutes</taxon>
        <taxon>Selenomonadales</taxon>
        <taxon>Selenomonadaceae</taxon>
        <taxon>Mitsuokella</taxon>
    </lineage>
</organism>
<dbReference type="PANTHER" id="PTHR22726">
    <property type="entry name" value="METALLOENDOPEPTIDASE OMA1"/>
    <property type="match status" value="1"/>
</dbReference>
<protein>
    <submittedName>
        <fullName evidence="9">Uncharacterized metalloprotease yggG</fullName>
        <ecNumber evidence="9">3.4.24.-</ecNumber>
    </submittedName>
</protein>
<sequence length="360" mass="39400">MKIKKSLQKRIVSVLAAGMIMIPGAYGLAPAPVAHAEFGWGSIIGAGIQGAAAHAQLTAFLKKYNDSEEGRQEFFEEMKKQYGVNYNTYYNNKIDTIMANLTAAIGAVDPTIYDKPYNYFINQDKSFNAFCTLGHNMSINTGLFSVLTNDDEIAVVLGHEMGHGQKDHPAKGARRSLNMSILGAATGTDLGVIVANVINNRNITKPMEREADALAFEYITHSNYNPGACAAVWQRVMDKSKGQENAMQQFLSDHPSDGDRRDAYAKKLYEYSNKHVTVKDGTVKVNGKDFVTPAALGDMSSAERSYFVVGNLAAAYHNGHNKDAAYVDGKTVMLGVQPIMTCTYDDESAQKLADRLNKIK</sequence>
<keyword evidence="7" id="KW-0732">Signal</keyword>
<evidence type="ECO:0000256" key="6">
    <source>
        <dbReference type="RuleBase" id="RU003983"/>
    </source>
</evidence>
<feature type="signal peptide" evidence="7">
    <location>
        <begin position="1"/>
        <end position="27"/>
    </location>
</feature>
<dbReference type="EMBL" id="CYYU01000001">
    <property type="protein sequence ID" value="CUN44048.1"/>
    <property type="molecule type" value="Genomic_DNA"/>
</dbReference>
<dbReference type="GO" id="GO:0016020">
    <property type="term" value="C:membrane"/>
    <property type="evidence" value="ECO:0007669"/>
    <property type="project" value="TreeGrafter"/>
</dbReference>
<feature type="domain" description="Peptidase M48" evidence="8">
    <location>
        <begin position="92"/>
        <end position="260"/>
    </location>
</feature>
<comment type="similarity">
    <text evidence="6">Belongs to the peptidase M48 family.</text>
</comment>
<comment type="cofactor">
    <cofactor evidence="6">
        <name>Zn(2+)</name>
        <dbReference type="ChEBI" id="CHEBI:29105"/>
    </cofactor>
    <text evidence="6">Binds 1 zinc ion per subunit.</text>
</comment>
<evidence type="ECO:0000256" key="2">
    <source>
        <dbReference type="ARBA" id="ARBA00022723"/>
    </source>
</evidence>
<evidence type="ECO:0000256" key="5">
    <source>
        <dbReference type="ARBA" id="ARBA00023049"/>
    </source>
</evidence>
<dbReference type="PANTHER" id="PTHR22726:SF1">
    <property type="entry name" value="METALLOENDOPEPTIDASE OMA1, MITOCHONDRIAL"/>
    <property type="match status" value="1"/>
</dbReference>
<dbReference type="EC" id="3.4.24.-" evidence="9"/>
<keyword evidence="2" id="KW-0479">Metal-binding</keyword>
<reference evidence="9 10" key="1">
    <citation type="submission" date="2015-09" db="EMBL/GenBank/DDBJ databases">
        <authorList>
            <consortium name="Pathogen Informatics"/>
        </authorList>
    </citation>
    <scope>NUCLEOTIDE SEQUENCE [LARGE SCALE GENOMIC DNA]</scope>
    <source>
        <strain evidence="9 10">2789STDY5608828</strain>
    </source>
</reference>
<dbReference type="InterPro" id="IPR051156">
    <property type="entry name" value="Mito/Outer_Membr_Metalloprot"/>
</dbReference>
<dbReference type="CDD" id="cd07324">
    <property type="entry name" value="M48C_Oma1-like"/>
    <property type="match status" value="1"/>
</dbReference>
<dbReference type="STRING" id="187979.ERS852385_00448"/>
<dbReference type="OrthoDB" id="1624239at2"/>
<keyword evidence="5 6" id="KW-0482">Metalloprotease</keyword>
<dbReference type="Pfam" id="PF01435">
    <property type="entry name" value="Peptidase_M48"/>
    <property type="match status" value="1"/>
</dbReference>
<keyword evidence="4 6" id="KW-0862">Zinc</keyword>
<dbReference type="AlphaFoldDB" id="A0A173X118"/>
<accession>A0A173X118</accession>
<keyword evidence="10" id="KW-1185">Reference proteome</keyword>
<dbReference type="GO" id="GO:0046872">
    <property type="term" value="F:metal ion binding"/>
    <property type="evidence" value="ECO:0007669"/>
    <property type="project" value="UniProtKB-KW"/>
</dbReference>
<dbReference type="eggNOG" id="COG4783">
    <property type="taxonomic scope" value="Bacteria"/>
</dbReference>
<name>A0A173X118_9FIRM</name>
<dbReference type="RefSeq" id="WP_055160204.1">
    <property type="nucleotide sequence ID" value="NZ_CABIWZ010000001.1"/>
</dbReference>
<evidence type="ECO:0000256" key="4">
    <source>
        <dbReference type="ARBA" id="ARBA00022833"/>
    </source>
</evidence>
<evidence type="ECO:0000259" key="8">
    <source>
        <dbReference type="Pfam" id="PF01435"/>
    </source>
</evidence>
<feature type="chain" id="PRO_5038375997" evidence="7">
    <location>
        <begin position="28"/>
        <end position="360"/>
    </location>
</feature>
<evidence type="ECO:0000256" key="1">
    <source>
        <dbReference type="ARBA" id="ARBA00022670"/>
    </source>
</evidence>
<dbReference type="GO" id="GO:0051603">
    <property type="term" value="P:proteolysis involved in protein catabolic process"/>
    <property type="evidence" value="ECO:0007669"/>
    <property type="project" value="TreeGrafter"/>
</dbReference>
<evidence type="ECO:0000313" key="10">
    <source>
        <dbReference type="Proteomes" id="UP000095546"/>
    </source>
</evidence>
<evidence type="ECO:0000256" key="3">
    <source>
        <dbReference type="ARBA" id="ARBA00022801"/>
    </source>
</evidence>
<dbReference type="Gene3D" id="3.30.2010.10">
    <property type="entry name" value="Metalloproteases ('zincins'), catalytic domain"/>
    <property type="match status" value="1"/>
</dbReference>
<evidence type="ECO:0000313" key="9">
    <source>
        <dbReference type="EMBL" id="CUN44048.1"/>
    </source>
</evidence>